<dbReference type="Gene3D" id="1.10.3170.10">
    <property type="entry name" value="Recbcd, chain B, domain 2"/>
    <property type="match status" value="1"/>
</dbReference>
<keyword evidence="8 16" id="KW-0067">ATP-binding</keyword>
<dbReference type="PROSITE" id="PS51198">
    <property type="entry name" value="UVRD_HELICASE_ATP_BIND"/>
    <property type="match status" value="1"/>
</dbReference>
<proteinExistence type="inferred from homology"/>
<name>A0A520RYM4_9GAMM</name>
<dbReference type="GO" id="GO:0016887">
    <property type="term" value="F:ATP hydrolysis activity"/>
    <property type="evidence" value="ECO:0007669"/>
    <property type="project" value="RHEA"/>
</dbReference>
<feature type="non-terminal residue" evidence="19">
    <location>
        <position position="1"/>
    </location>
</feature>
<evidence type="ECO:0000259" key="18">
    <source>
        <dbReference type="PROSITE" id="PS51217"/>
    </source>
</evidence>
<keyword evidence="12" id="KW-0413">Isomerase</keyword>
<evidence type="ECO:0000256" key="10">
    <source>
        <dbReference type="ARBA" id="ARBA00023125"/>
    </source>
</evidence>
<dbReference type="Pfam" id="PF13361">
    <property type="entry name" value="UvrD_C"/>
    <property type="match status" value="1"/>
</dbReference>
<evidence type="ECO:0000256" key="7">
    <source>
        <dbReference type="ARBA" id="ARBA00022839"/>
    </source>
</evidence>
<keyword evidence="2" id="KW-0479">Metal-binding</keyword>
<evidence type="ECO:0000256" key="13">
    <source>
        <dbReference type="ARBA" id="ARBA00034617"/>
    </source>
</evidence>
<dbReference type="NCBIfam" id="TIGR00609">
    <property type="entry name" value="recB"/>
    <property type="match status" value="1"/>
</dbReference>
<dbReference type="GO" id="GO:0005829">
    <property type="term" value="C:cytosol"/>
    <property type="evidence" value="ECO:0007669"/>
    <property type="project" value="TreeGrafter"/>
</dbReference>
<dbReference type="PANTHER" id="PTHR11070">
    <property type="entry name" value="UVRD / RECB / PCRA DNA HELICASE FAMILY MEMBER"/>
    <property type="match status" value="1"/>
</dbReference>
<keyword evidence="9" id="KW-0460">Magnesium</keyword>
<dbReference type="InterPro" id="IPR011335">
    <property type="entry name" value="Restrct_endonuc-II-like"/>
</dbReference>
<dbReference type="Pfam" id="PF00580">
    <property type="entry name" value="UvrD-helicase"/>
    <property type="match status" value="1"/>
</dbReference>
<comment type="catalytic activity">
    <reaction evidence="13">
        <text>Couples ATP hydrolysis with the unwinding of duplex DNA by translocating in the 3'-5' direction.</text>
        <dbReference type="EC" id="5.6.2.4"/>
    </reaction>
</comment>
<evidence type="ECO:0000256" key="8">
    <source>
        <dbReference type="ARBA" id="ARBA00022840"/>
    </source>
</evidence>
<evidence type="ECO:0000256" key="14">
    <source>
        <dbReference type="ARBA" id="ARBA00034808"/>
    </source>
</evidence>
<comment type="catalytic activity">
    <reaction evidence="15">
        <text>ATP + H2O = ADP + phosphate + H(+)</text>
        <dbReference type="Rhea" id="RHEA:13065"/>
        <dbReference type="ChEBI" id="CHEBI:15377"/>
        <dbReference type="ChEBI" id="CHEBI:15378"/>
        <dbReference type="ChEBI" id="CHEBI:30616"/>
        <dbReference type="ChEBI" id="CHEBI:43474"/>
        <dbReference type="ChEBI" id="CHEBI:456216"/>
        <dbReference type="EC" id="5.6.2.4"/>
    </reaction>
</comment>
<evidence type="ECO:0000256" key="16">
    <source>
        <dbReference type="PROSITE-ProRule" id="PRU00560"/>
    </source>
</evidence>
<keyword evidence="7" id="KW-0269">Exonuclease</keyword>
<dbReference type="GO" id="GO:0003677">
    <property type="term" value="F:DNA binding"/>
    <property type="evidence" value="ECO:0007669"/>
    <property type="project" value="UniProtKB-KW"/>
</dbReference>
<evidence type="ECO:0000256" key="15">
    <source>
        <dbReference type="ARBA" id="ARBA00048988"/>
    </source>
</evidence>
<evidence type="ECO:0000256" key="9">
    <source>
        <dbReference type="ARBA" id="ARBA00022842"/>
    </source>
</evidence>
<dbReference type="Gene3D" id="1.10.486.10">
    <property type="entry name" value="PCRA, domain 4"/>
    <property type="match status" value="1"/>
</dbReference>
<dbReference type="InterPro" id="IPR027417">
    <property type="entry name" value="P-loop_NTPase"/>
</dbReference>
<dbReference type="GO" id="GO:0005524">
    <property type="term" value="F:ATP binding"/>
    <property type="evidence" value="ECO:0007669"/>
    <property type="project" value="UniProtKB-UniRule"/>
</dbReference>
<comment type="caution">
    <text evidence="19">The sequence shown here is derived from an EMBL/GenBank/DDBJ whole genome shotgun (WGS) entry which is preliminary data.</text>
</comment>
<keyword evidence="1" id="KW-0540">Nuclease</keyword>
<dbReference type="SUPFAM" id="SSF52540">
    <property type="entry name" value="P-loop containing nucleoside triphosphate hydrolases"/>
    <property type="match status" value="1"/>
</dbReference>
<dbReference type="Gene3D" id="3.90.320.10">
    <property type="match status" value="1"/>
</dbReference>
<dbReference type="CDD" id="cd22352">
    <property type="entry name" value="RecB_C-like"/>
    <property type="match status" value="1"/>
</dbReference>
<evidence type="ECO:0000313" key="20">
    <source>
        <dbReference type="Proteomes" id="UP000316199"/>
    </source>
</evidence>
<evidence type="ECO:0000256" key="3">
    <source>
        <dbReference type="ARBA" id="ARBA00022741"/>
    </source>
</evidence>
<dbReference type="SUPFAM" id="SSF52980">
    <property type="entry name" value="Restriction endonuclease-like"/>
    <property type="match status" value="1"/>
</dbReference>
<dbReference type="InterPro" id="IPR011604">
    <property type="entry name" value="PDDEXK-like_dom_sf"/>
</dbReference>
<evidence type="ECO:0000256" key="11">
    <source>
        <dbReference type="ARBA" id="ARBA00023204"/>
    </source>
</evidence>
<evidence type="ECO:0000256" key="2">
    <source>
        <dbReference type="ARBA" id="ARBA00022723"/>
    </source>
</evidence>
<dbReference type="InterPro" id="IPR014017">
    <property type="entry name" value="DNA_helicase_UvrD-like_C"/>
</dbReference>
<evidence type="ECO:0000256" key="1">
    <source>
        <dbReference type="ARBA" id="ARBA00022722"/>
    </source>
</evidence>
<comment type="caution">
    <text evidence="16">Lacks conserved residue(s) required for the propagation of feature annotation.</text>
</comment>
<dbReference type="AlphaFoldDB" id="A0A520RYM4"/>
<dbReference type="EMBL" id="SHAG01000038">
    <property type="protein sequence ID" value="RZO75346.1"/>
    <property type="molecule type" value="Genomic_DNA"/>
</dbReference>
<feature type="domain" description="UvrD-like helicase ATP-binding" evidence="17">
    <location>
        <begin position="1"/>
        <end position="379"/>
    </location>
</feature>
<organism evidence="19 20">
    <name type="scientific">OM182 bacterium</name>
    <dbReference type="NCBI Taxonomy" id="2510334"/>
    <lineage>
        <taxon>Bacteria</taxon>
        <taxon>Pseudomonadati</taxon>
        <taxon>Pseudomonadota</taxon>
        <taxon>Gammaproteobacteria</taxon>
        <taxon>OMG group</taxon>
        <taxon>OM182 clade</taxon>
    </lineage>
</organism>
<evidence type="ECO:0000256" key="5">
    <source>
        <dbReference type="ARBA" id="ARBA00022801"/>
    </source>
</evidence>
<keyword evidence="5 16" id="KW-0378">Hydrolase</keyword>
<dbReference type="InterPro" id="IPR000212">
    <property type="entry name" value="DNA_helicase_UvrD/REP"/>
</dbReference>
<evidence type="ECO:0000256" key="12">
    <source>
        <dbReference type="ARBA" id="ARBA00023235"/>
    </source>
</evidence>
<accession>A0A520RYM4</accession>
<dbReference type="Proteomes" id="UP000316199">
    <property type="component" value="Unassembled WGS sequence"/>
</dbReference>
<dbReference type="GO" id="GO:0000725">
    <property type="term" value="P:recombinational repair"/>
    <property type="evidence" value="ECO:0007669"/>
    <property type="project" value="TreeGrafter"/>
</dbReference>
<gene>
    <name evidence="19" type="primary">recB</name>
    <name evidence="19" type="ORF">EVA68_07265</name>
</gene>
<dbReference type="EC" id="5.6.2.4" evidence="14"/>
<dbReference type="PROSITE" id="PS51217">
    <property type="entry name" value="UVRD_HELICASE_CTER"/>
    <property type="match status" value="1"/>
</dbReference>
<keyword evidence="11" id="KW-0234">DNA repair</keyword>
<reference evidence="19 20" key="1">
    <citation type="submission" date="2019-02" db="EMBL/GenBank/DDBJ databases">
        <title>Prokaryotic population dynamics and viral predation in marine succession experiment using metagenomics: the confinement effect.</title>
        <authorList>
            <person name="Haro-Moreno J.M."/>
            <person name="Rodriguez-Valera F."/>
            <person name="Lopez-Perez M."/>
        </authorList>
    </citation>
    <scope>NUCLEOTIDE SEQUENCE [LARGE SCALE GENOMIC DNA]</scope>
    <source>
        <strain evidence="19">MED-G157</strain>
    </source>
</reference>
<dbReference type="GO" id="GO:0046872">
    <property type="term" value="F:metal ion binding"/>
    <property type="evidence" value="ECO:0007669"/>
    <property type="project" value="UniProtKB-KW"/>
</dbReference>
<evidence type="ECO:0000259" key="17">
    <source>
        <dbReference type="PROSITE" id="PS51198"/>
    </source>
</evidence>
<evidence type="ECO:0000313" key="19">
    <source>
        <dbReference type="EMBL" id="RZO75346.1"/>
    </source>
</evidence>
<dbReference type="PANTHER" id="PTHR11070:SF23">
    <property type="entry name" value="RECBCD ENZYME SUBUNIT RECB"/>
    <property type="match status" value="1"/>
</dbReference>
<keyword evidence="4" id="KW-0227">DNA damage</keyword>
<evidence type="ECO:0000256" key="6">
    <source>
        <dbReference type="ARBA" id="ARBA00022806"/>
    </source>
</evidence>
<feature type="domain" description="UvrD-like helicase C-terminal" evidence="18">
    <location>
        <begin position="391"/>
        <end position="671"/>
    </location>
</feature>
<keyword evidence="3 16" id="KW-0547">Nucleotide-binding</keyword>
<protein>
    <recommendedName>
        <fullName evidence="14">DNA 3'-5' helicase</fullName>
        <ecNumber evidence="14">5.6.2.4</ecNumber>
    </recommendedName>
</protein>
<sequence length="1098" mass="124974">FTNAATDELNNRIRKRTIEAKRVFSGAKTDDEFLIELRNTSDDREADLKLLTAASLLMDNASILTIHAFCARVLNELSLETGKLFNQKRETAIDDLLIQAAEDTFRKMILRLPSFEQKLALKIWANPAALVRLMRPFLFRTKVIFEPPMVNFTVEFNRIVGVIEQIKNLWVEANIAEQISQSGFRKGSKPLTRLDSVTYLCGSEETIEIDHEMWGIYNTDKLNKLLTKSGELPKHSIFSLIDDVWEARTIINQIKINLWHRAAKSMKTIIADIKTQTNELSLDDLLTELWTAIATSEGLPKLLVKKWPIALIDEFQDTDNLQYDIFSRIYQTESPSCLLFIGDPKQAIYQFRSADIYTYLNAKQAANNIHTLSTNWRASEPLVKTINYLFGQNQIFGEKEISYQANDCPKKASTMKVMIGGKTTVPCQIRLFENKEPLTKQRAVELCMADAAENIVSLLNPSEKKKATINQKPISAGQIAILVRSRNEAIAAQAALSLRGVKSVYLTQDSVFLQETAQDLSLILEAVIDPSNERSIKVALATRLLSISAKEIDEINKHSDAQQRLHTEFKEYQEIWASQGIASMIHALIERRQIAEQWLHRPNGERELTNLRHLAELLQQRSSLVPGMSLLLGWFKREKIGSELRSEQDNQIRLESDEDLVKIVTIHAAKGLEYDVVMIPFATFKSSERKNEPALYHQKDSSGYITRLNFTPTNQVLALAEKEKHEEDMRLLYVAITRARYLVYLGIPYIKNVASTAAGQLFKLSSCDNSHFVGIKDKLPKALFHVCSLIDSPITYLRRAVDGAELKRPPRPPILNDSWLIHSYTGINRRFNRQDDINEESAMVGYSDDEHMTHISAKDAIVDTFTFPRGKHIGIALHGLLEEIDFSSSDKVIGTVCRRYAVRLGLSQEQCDGMLVSWIRNILMTPLGCGFSLSEINGKDRISEMEFHFPFVMNTELVDLVKKRGYLANAKSDQNIDLSGVMTGLIDLIVRFNNKYYIIDYKSNFLGNSFNNYTQVNLQKIIIDHRYDLQYLIYSLALHRYLKAQIMNYDYGSTFGGVRYLFLRGMRGSQNNLSGVFSDLPPSELIEELDTMMGRTIP</sequence>
<dbReference type="GO" id="GO:0009338">
    <property type="term" value="C:exodeoxyribonuclease V complex"/>
    <property type="evidence" value="ECO:0007669"/>
    <property type="project" value="TreeGrafter"/>
</dbReference>
<keyword evidence="6 16" id="KW-0347">Helicase</keyword>
<dbReference type="Gene3D" id="3.40.50.300">
    <property type="entry name" value="P-loop containing nucleotide triphosphate hydrolases"/>
    <property type="match status" value="2"/>
</dbReference>
<dbReference type="InterPro" id="IPR014016">
    <property type="entry name" value="UvrD-like_ATP-bd"/>
</dbReference>
<keyword evidence="10" id="KW-0238">DNA-binding</keyword>
<dbReference type="HAMAP" id="MF_01485">
    <property type="entry name" value="RecB"/>
    <property type="match status" value="1"/>
</dbReference>
<dbReference type="GO" id="GO:0008854">
    <property type="term" value="F:exodeoxyribonuclease V activity"/>
    <property type="evidence" value="ECO:0007669"/>
    <property type="project" value="InterPro"/>
</dbReference>
<dbReference type="GO" id="GO:0043138">
    <property type="term" value="F:3'-5' DNA helicase activity"/>
    <property type="evidence" value="ECO:0007669"/>
    <property type="project" value="UniProtKB-EC"/>
</dbReference>
<evidence type="ECO:0000256" key="4">
    <source>
        <dbReference type="ARBA" id="ARBA00022763"/>
    </source>
</evidence>
<dbReference type="InterPro" id="IPR004586">
    <property type="entry name" value="RecB"/>
</dbReference>